<evidence type="ECO:0000313" key="2">
    <source>
        <dbReference type="EMBL" id="AAP77774.1"/>
    </source>
</evidence>
<dbReference type="GO" id="GO:0008930">
    <property type="term" value="F:methylthioadenosine nucleosidase activity"/>
    <property type="evidence" value="ECO:0007669"/>
    <property type="project" value="TreeGrafter"/>
</dbReference>
<dbReference type="Gene3D" id="3.40.50.1580">
    <property type="entry name" value="Nucleoside phosphorylase domain"/>
    <property type="match status" value="1"/>
</dbReference>
<proteinExistence type="predicted"/>
<reference evidence="2 3" key="1">
    <citation type="journal article" date="2003" name="Proc. Natl. Acad. Sci. U.S.A.">
        <title>The complete genome sequence of the carcinogenic bacterium Helicobacter hepaticus.</title>
        <authorList>
            <person name="Suerbaum S."/>
            <person name="Josenhans C."/>
            <person name="Sterzenbach T."/>
            <person name="Drescher B."/>
            <person name="Brandt P."/>
            <person name="Bell M."/>
            <person name="Droege M."/>
            <person name="Fartmann B."/>
            <person name="Fischer H.-P."/>
            <person name="Ge Z."/>
            <person name="Hoerster A."/>
            <person name="Holland R."/>
            <person name="Klein K."/>
            <person name="Koenig J."/>
            <person name="Macko L."/>
            <person name="Mendz G.L."/>
            <person name="Nyakatura G."/>
            <person name="Schauer D.B."/>
            <person name="Shen Z."/>
            <person name="Weber J."/>
            <person name="Frosch M."/>
            <person name="Fox J.G."/>
        </authorList>
    </citation>
    <scope>NUCLEOTIDE SEQUENCE [LARGE SCALE GENOMIC DNA]</scope>
    <source>
        <strain evidence="3">ATCC 51449 / 3B1</strain>
    </source>
</reference>
<dbReference type="PANTHER" id="PTHR46832">
    <property type="entry name" value="5'-METHYLTHIOADENOSINE/S-ADENOSYLHOMOCYSTEINE NUCLEOSIDASE"/>
    <property type="match status" value="1"/>
</dbReference>
<dbReference type="OrthoDB" id="5339230at2"/>
<dbReference type="KEGG" id="hhe:HH_1177"/>
<accession>Q7VGZ0</accession>
<dbReference type="InterPro" id="IPR000845">
    <property type="entry name" value="Nucleoside_phosphorylase_d"/>
</dbReference>
<name>Q7VGZ0_HELHP</name>
<sequence length="204" mass="22877">MIVCAGYSESFAFAKSIGVGLVEGAIGLSQICSREYVHCVIFIGSAGAYDKSINIFDMYISDSATQVELSFLQDKSYTPIDNRIESGVLKELVSYETFKHKANYKQAVINSSNYVTTDEQLAMCLAQAGILLENMEFFAVMRVAQYFQIPCVGIFCVSNYCHTYAHDEFMSNHQQVKRKLTEQLPLIQDISCILSKDLVQNHKS</sequence>
<keyword evidence="3" id="KW-1185">Reference proteome</keyword>
<protein>
    <recommendedName>
        <fullName evidence="1">Nucleoside phosphorylase domain-containing protein</fullName>
    </recommendedName>
</protein>
<gene>
    <name evidence="2" type="ordered locus">HH_1177</name>
</gene>
<dbReference type="GO" id="GO:0009116">
    <property type="term" value="P:nucleoside metabolic process"/>
    <property type="evidence" value="ECO:0007669"/>
    <property type="project" value="InterPro"/>
</dbReference>
<dbReference type="SUPFAM" id="SSF53167">
    <property type="entry name" value="Purine and uridine phosphorylases"/>
    <property type="match status" value="1"/>
</dbReference>
<dbReference type="Proteomes" id="UP000002495">
    <property type="component" value="Chromosome"/>
</dbReference>
<dbReference type="GO" id="GO:0008782">
    <property type="term" value="F:adenosylhomocysteine nucleosidase activity"/>
    <property type="evidence" value="ECO:0007669"/>
    <property type="project" value="TreeGrafter"/>
</dbReference>
<dbReference type="eggNOG" id="COG0775">
    <property type="taxonomic scope" value="Bacteria"/>
</dbReference>
<dbReference type="HOGENOM" id="CLU_116208_0_0_7"/>
<dbReference type="GO" id="GO:0019284">
    <property type="term" value="P:L-methionine salvage from S-adenosylmethionine"/>
    <property type="evidence" value="ECO:0007669"/>
    <property type="project" value="TreeGrafter"/>
</dbReference>
<dbReference type="InterPro" id="IPR035994">
    <property type="entry name" value="Nucleoside_phosphorylase_sf"/>
</dbReference>
<dbReference type="AlphaFoldDB" id="Q7VGZ0"/>
<dbReference type="PANTHER" id="PTHR46832:SF1">
    <property type="entry name" value="5'-METHYLTHIOADENOSINE_S-ADENOSYLHOMOCYSTEINE NUCLEOSIDASE"/>
    <property type="match status" value="1"/>
</dbReference>
<organism evidence="2 3">
    <name type="scientific">Helicobacter hepaticus (strain ATCC 51449 / 3B1)</name>
    <dbReference type="NCBI Taxonomy" id="235279"/>
    <lineage>
        <taxon>Bacteria</taxon>
        <taxon>Pseudomonadati</taxon>
        <taxon>Campylobacterota</taxon>
        <taxon>Epsilonproteobacteria</taxon>
        <taxon>Campylobacterales</taxon>
        <taxon>Helicobacteraceae</taxon>
        <taxon>Helicobacter</taxon>
    </lineage>
</organism>
<dbReference type="EMBL" id="AE017125">
    <property type="protein sequence ID" value="AAP77774.1"/>
    <property type="molecule type" value="Genomic_DNA"/>
</dbReference>
<dbReference type="GO" id="GO:0005829">
    <property type="term" value="C:cytosol"/>
    <property type="evidence" value="ECO:0007669"/>
    <property type="project" value="TreeGrafter"/>
</dbReference>
<evidence type="ECO:0000313" key="3">
    <source>
        <dbReference type="Proteomes" id="UP000002495"/>
    </source>
</evidence>
<dbReference type="STRING" id="235279.HH_1177"/>
<dbReference type="RefSeq" id="WP_011116017.1">
    <property type="nucleotide sequence ID" value="NC_004917.1"/>
</dbReference>
<evidence type="ECO:0000259" key="1">
    <source>
        <dbReference type="Pfam" id="PF01048"/>
    </source>
</evidence>
<feature type="domain" description="Nucleoside phosphorylase" evidence="1">
    <location>
        <begin position="16"/>
        <end position="181"/>
    </location>
</feature>
<dbReference type="Pfam" id="PF01048">
    <property type="entry name" value="PNP_UDP_1"/>
    <property type="match status" value="1"/>
</dbReference>